<dbReference type="SUPFAM" id="SSF50249">
    <property type="entry name" value="Nucleic acid-binding proteins"/>
    <property type="match status" value="2"/>
</dbReference>
<accession>A0ABP9YH32</accession>
<sequence length="989" mass="112513">MAEEKDTQHPLALNDNQERQQQDLLSVDDNTANSKKPSHNRRRGRGGRRHSSSHQETKPIIVIEEVKSDNDRRPSENRHRRRKSSSATVKPRSNNPAEEKESLAFQSLVDIIHEIKRLPLVSITPDKHEPNKDNSWKRVRRHSEPAQEMKRNQQHIDFKLPLKTINEQQQQKHVNNGHGKPIFSNSFLSLESEDCENNNETLVSPLTDEHSNRTRSKSVPNNVLQQQHQQHEQSKSRKALFPAHLSVSDASAAVRAHTLFSGILRVDLQDSSDANVECEELDASIYIYGSRNRNRALDGDEVAVELVDVDEMLEDKQSKLQARYTRRLSSISMASSSNTALSSIPEEQKSLLNKDKLNLSLNEKSRPRYCGRIVCILERPKNMLFSGTLSLYRPHAITLDNASRDKKDIHGPKIIWFIPADKRLPLVAVPIKHAPANFVKYHEEYKNRIFIGNIQRWPATSLHPFGLIEKEIGWMGELGVHSAALMADHHIKDMEFSESALKAAAATPGKITNDHKKSRRDLTKECISIFTIGESNVDLDTAYSVTNTEKGIFEIGVHVTDVSNYVRLNTPLDREARERSCSVNLVDRRVSILPRLFTESCCSLGVENHDRLAFSVLCRFTENGVLLHSWIGKTVIKSKGHVNVSSAQQSNPLKEDADTILSICQKLQHNRLHKLNGQSLAKSYEIFKITESGYPEEISRINQTDKDVLLQELSIVANIEVAQKISSRFPDQALLYRQDEPKLSKLAIIQDYFDNDPLAGSVNGLIKLIKEKEISKEKQEALLHIIRHTTPASKYFSAGSVDIAKYRHFGFGAPICTVFTEPIHNYASIYVQRQLCDALKGMEQEDDNFDHIDKIARHCNSSQLNKKAAEQDCKKLYTAAYIYRQYLDTDIKNIIIEALVIQFGIDSLRLYIPEYDLELSVVLNESSVPGAKYKYDSTMNEMDIVWRADEEEEEETVTQRLKFLSSVGISINVNMKVVRPLFKIEILKL</sequence>
<dbReference type="Proteomes" id="UP001476247">
    <property type="component" value="Unassembled WGS sequence"/>
</dbReference>
<dbReference type="InterPro" id="IPR050180">
    <property type="entry name" value="RNR_Ribonuclease"/>
</dbReference>
<evidence type="ECO:0000313" key="4">
    <source>
        <dbReference type="Proteomes" id="UP001476247"/>
    </source>
</evidence>
<dbReference type="Gene3D" id="2.40.50.690">
    <property type="match status" value="1"/>
</dbReference>
<evidence type="ECO:0000256" key="1">
    <source>
        <dbReference type="SAM" id="MobiDB-lite"/>
    </source>
</evidence>
<dbReference type="Gene3D" id="2.40.50.700">
    <property type="match status" value="1"/>
</dbReference>
<feature type="region of interest" description="Disordered" evidence="1">
    <location>
        <begin position="1"/>
        <end position="101"/>
    </location>
</feature>
<evidence type="ECO:0000259" key="2">
    <source>
        <dbReference type="SMART" id="SM00955"/>
    </source>
</evidence>
<feature type="compositionally biased region" description="Polar residues" evidence="1">
    <location>
        <begin position="22"/>
        <end position="35"/>
    </location>
</feature>
<protein>
    <recommendedName>
        <fullName evidence="2">RNB domain-containing protein</fullName>
    </recommendedName>
</protein>
<feature type="domain" description="RNB" evidence="2">
    <location>
        <begin position="519"/>
        <end position="841"/>
    </location>
</feature>
<organism evidence="3 4">
    <name type="scientific">Helicostylum pulchrum</name>
    <dbReference type="NCBI Taxonomy" id="562976"/>
    <lineage>
        <taxon>Eukaryota</taxon>
        <taxon>Fungi</taxon>
        <taxon>Fungi incertae sedis</taxon>
        <taxon>Mucoromycota</taxon>
        <taxon>Mucoromycotina</taxon>
        <taxon>Mucoromycetes</taxon>
        <taxon>Mucorales</taxon>
        <taxon>Mucorineae</taxon>
        <taxon>Mucoraceae</taxon>
        <taxon>Helicostylum</taxon>
    </lineage>
</organism>
<dbReference type="InterPro" id="IPR041505">
    <property type="entry name" value="Dis3_CSD2"/>
</dbReference>
<feature type="compositionally biased region" description="Basic and acidic residues" evidence="1">
    <location>
        <begin position="64"/>
        <end position="77"/>
    </location>
</feature>
<feature type="compositionally biased region" description="Basic residues" evidence="1">
    <location>
        <begin position="36"/>
        <end position="52"/>
    </location>
</feature>
<reference evidence="3 4" key="1">
    <citation type="submission" date="2024-04" db="EMBL/GenBank/DDBJ databases">
        <title>genome sequences of Mucor flavus KT1a and Helicostylum pulchrum KT1b strains isolation_sourced from the surface of a dry-aged beef.</title>
        <authorList>
            <person name="Toyotome T."/>
            <person name="Hosono M."/>
            <person name="Torimaru M."/>
            <person name="Fukuda K."/>
            <person name="Mikami N."/>
        </authorList>
    </citation>
    <scope>NUCLEOTIDE SEQUENCE [LARGE SCALE GENOMIC DNA]</scope>
    <source>
        <strain evidence="3 4">KT1b</strain>
    </source>
</reference>
<dbReference type="SMART" id="SM00955">
    <property type="entry name" value="RNB"/>
    <property type="match status" value="1"/>
</dbReference>
<comment type="caution">
    <text evidence="3">The sequence shown here is derived from an EMBL/GenBank/DDBJ whole genome shotgun (WGS) entry which is preliminary data.</text>
</comment>
<dbReference type="InterPro" id="IPR012340">
    <property type="entry name" value="NA-bd_OB-fold"/>
</dbReference>
<dbReference type="Pfam" id="PF00773">
    <property type="entry name" value="RNB"/>
    <property type="match status" value="1"/>
</dbReference>
<dbReference type="PANTHER" id="PTHR23355">
    <property type="entry name" value="RIBONUCLEASE"/>
    <property type="match status" value="1"/>
</dbReference>
<dbReference type="Pfam" id="PF17849">
    <property type="entry name" value="OB_Dis3"/>
    <property type="match status" value="1"/>
</dbReference>
<name>A0ABP9YH32_9FUNG</name>
<keyword evidence="4" id="KW-1185">Reference proteome</keyword>
<proteinExistence type="predicted"/>
<dbReference type="InterPro" id="IPR001900">
    <property type="entry name" value="RNase_II/R"/>
</dbReference>
<evidence type="ECO:0000313" key="3">
    <source>
        <dbReference type="EMBL" id="GAA5806252.1"/>
    </source>
</evidence>
<dbReference type="EMBL" id="BAABUJ010000060">
    <property type="protein sequence ID" value="GAA5806252.1"/>
    <property type="molecule type" value="Genomic_DNA"/>
</dbReference>
<feature type="compositionally biased region" description="Basic and acidic residues" evidence="1">
    <location>
        <begin position="125"/>
        <end position="151"/>
    </location>
</feature>
<feature type="compositionally biased region" description="Polar residues" evidence="1">
    <location>
        <begin position="85"/>
        <end position="96"/>
    </location>
</feature>
<gene>
    <name evidence="3" type="ORF">HPULCUR_011783</name>
</gene>
<dbReference type="PANTHER" id="PTHR23355:SF65">
    <property type="entry name" value="EXORIBONUCLEASE CYT-4, PUTATIVE (AFU_ORTHOLOGUE AFUA_7G01550)-RELATED"/>
    <property type="match status" value="1"/>
</dbReference>
<feature type="region of interest" description="Disordered" evidence="1">
    <location>
        <begin position="200"/>
        <end position="237"/>
    </location>
</feature>
<feature type="region of interest" description="Disordered" evidence="1">
    <location>
        <begin position="124"/>
        <end position="151"/>
    </location>
</feature>